<dbReference type="Proteomes" id="UP000238322">
    <property type="component" value="Unassembled WGS sequence"/>
</dbReference>
<accession>A0A2S8FPQ3</accession>
<proteinExistence type="predicted"/>
<dbReference type="RefSeq" id="WP_105329891.1">
    <property type="nucleotide sequence ID" value="NZ_PUHY01000010.1"/>
</dbReference>
<name>A0A2S8FPQ3_9BACT</name>
<dbReference type="SUPFAM" id="SSF48452">
    <property type="entry name" value="TPR-like"/>
    <property type="match status" value="1"/>
</dbReference>
<dbReference type="InterPro" id="IPR011990">
    <property type="entry name" value="TPR-like_helical_dom_sf"/>
</dbReference>
<protein>
    <submittedName>
        <fullName evidence="1">Uncharacterized protein</fullName>
    </submittedName>
</protein>
<comment type="caution">
    <text evidence="1">The sequence shown here is derived from an EMBL/GenBank/DDBJ whole genome shotgun (WGS) entry which is preliminary data.</text>
</comment>
<sequence>MANSRKEQILSLLESDPNDTFLRYGLAMELRKEGSHDEARQQFETLMKGTPPYVAAWFMCGQMLAEMGEIEESRSVLREGVEIARAQGDGHAAGEMAELLASLGSLGE</sequence>
<reference evidence="1 2" key="1">
    <citation type="submission" date="2018-02" db="EMBL/GenBank/DDBJ databases">
        <title>Comparative genomes isolates from brazilian mangrove.</title>
        <authorList>
            <person name="Araujo J.E."/>
            <person name="Taketani R.G."/>
            <person name="Silva M.C.P."/>
            <person name="Loureco M.V."/>
            <person name="Andreote F.D."/>
        </authorList>
    </citation>
    <scope>NUCLEOTIDE SEQUENCE [LARGE SCALE GENOMIC DNA]</scope>
    <source>
        <strain evidence="1 2">Hex-1 MGV</strain>
    </source>
</reference>
<evidence type="ECO:0000313" key="1">
    <source>
        <dbReference type="EMBL" id="PQO34161.1"/>
    </source>
</evidence>
<dbReference type="Pfam" id="PF14559">
    <property type="entry name" value="TPR_19"/>
    <property type="match status" value="1"/>
</dbReference>
<dbReference type="AlphaFoldDB" id="A0A2S8FPQ3"/>
<dbReference type="EMBL" id="PUHY01000010">
    <property type="protein sequence ID" value="PQO34161.1"/>
    <property type="molecule type" value="Genomic_DNA"/>
</dbReference>
<organism evidence="1 2">
    <name type="scientific">Blastopirellula marina</name>
    <dbReference type="NCBI Taxonomy" id="124"/>
    <lineage>
        <taxon>Bacteria</taxon>
        <taxon>Pseudomonadati</taxon>
        <taxon>Planctomycetota</taxon>
        <taxon>Planctomycetia</taxon>
        <taxon>Pirellulales</taxon>
        <taxon>Pirellulaceae</taxon>
        <taxon>Blastopirellula</taxon>
    </lineage>
</organism>
<dbReference type="Gene3D" id="1.25.40.10">
    <property type="entry name" value="Tetratricopeptide repeat domain"/>
    <property type="match status" value="1"/>
</dbReference>
<gene>
    <name evidence="1" type="ORF">C5Y83_11510</name>
</gene>
<evidence type="ECO:0000313" key="2">
    <source>
        <dbReference type="Proteomes" id="UP000238322"/>
    </source>
</evidence>